<dbReference type="InterPro" id="IPR011051">
    <property type="entry name" value="RmlC_Cupin_sf"/>
</dbReference>
<dbReference type="PROSITE" id="PS01124">
    <property type="entry name" value="HTH_ARAC_FAMILY_2"/>
    <property type="match status" value="1"/>
</dbReference>
<sequence>MNDIDQLIGQAGIRGSFDVRCLYRGGFALPHEQSPAGVMPFHLLMKGELKVRTQPGQELVMQPGDLLLLPGGEPHTIWRDGEPLADTESADGVLPTRSDGGEEVEFLCGEFHYQGPLRPLLLDALPSPLCIPLLTSESRQALTLVLALIQQELAREQQGSGAVLTALSQVLLAMGLRAHASDPHGALGLIGALQDARIGRSLQAMLATPAHPWSVDELATLAAMSRATYFRHFRQRLGCSVWEFMVRVRMVRAGELLRQPDHLPIGEVAQRVGYQSEAAFAKAFKQLTGLAPGKFRQQGLAASTPQG</sequence>
<dbReference type="SUPFAM" id="SSF46689">
    <property type="entry name" value="Homeodomain-like"/>
    <property type="match status" value="2"/>
</dbReference>
<reference evidence="5 6" key="1">
    <citation type="submission" date="2017-11" db="EMBL/GenBank/DDBJ databases">
        <title>Draft genome sequence of environmental isolate Aeromonas lusitania sp. nov. MDC 2473.</title>
        <authorList>
            <person name="Colston S.M."/>
            <person name="Navarro A."/>
            <person name="Martinez-Murcia A.J."/>
            <person name="Graf J."/>
        </authorList>
    </citation>
    <scope>NUCLEOTIDE SEQUENCE [LARGE SCALE GENOMIC DNA]</scope>
    <source>
        <strain evidence="5 6">MDC 2473</strain>
    </source>
</reference>
<proteinExistence type="predicted"/>
<evidence type="ECO:0000256" key="3">
    <source>
        <dbReference type="ARBA" id="ARBA00023163"/>
    </source>
</evidence>
<dbReference type="InterPro" id="IPR018060">
    <property type="entry name" value="HTH_AraC"/>
</dbReference>
<dbReference type="GO" id="GO:0003700">
    <property type="term" value="F:DNA-binding transcription factor activity"/>
    <property type="evidence" value="ECO:0007669"/>
    <property type="project" value="InterPro"/>
</dbReference>
<dbReference type="Pfam" id="PF12833">
    <property type="entry name" value="HTH_18"/>
    <property type="match status" value="1"/>
</dbReference>
<evidence type="ECO:0000313" key="5">
    <source>
        <dbReference type="EMBL" id="PJC92996.1"/>
    </source>
</evidence>
<dbReference type="AlphaFoldDB" id="A0A2M8H8V2"/>
<dbReference type="OrthoDB" id="9783876at2"/>
<keyword evidence="6" id="KW-1185">Reference proteome</keyword>
<dbReference type="RefSeq" id="WP_100860153.1">
    <property type="nucleotide sequence ID" value="NZ_PGCP01000017.1"/>
</dbReference>
<dbReference type="InterPro" id="IPR020449">
    <property type="entry name" value="Tscrpt_reg_AraC-type_HTH"/>
</dbReference>
<dbReference type="Gene3D" id="2.60.120.10">
    <property type="entry name" value="Jelly Rolls"/>
    <property type="match status" value="1"/>
</dbReference>
<organism evidence="5 6">
    <name type="scientific">Aeromonas lusitana</name>
    <dbReference type="NCBI Taxonomy" id="931529"/>
    <lineage>
        <taxon>Bacteria</taxon>
        <taxon>Pseudomonadati</taxon>
        <taxon>Pseudomonadota</taxon>
        <taxon>Gammaproteobacteria</taxon>
        <taxon>Aeromonadales</taxon>
        <taxon>Aeromonadaceae</taxon>
        <taxon>Aeromonas</taxon>
    </lineage>
</organism>
<accession>A0A2M8H8V2</accession>
<evidence type="ECO:0000256" key="1">
    <source>
        <dbReference type="ARBA" id="ARBA00023015"/>
    </source>
</evidence>
<dbReference type="EMBL" id="PGCP01000017">
    <property type="protein sequence ID" value="PJC92996.1"/>
    <property type="molecule type" value="Genomic_DNA"/>
</dbReference>
<dbReference type="InterPro" id="IPR050204">
    <property type="entry name" value="AraC_XylS_family_regulators"/>
</dbReference>
<feature type="domain" description="HTH araC/xylS-type" evidence="4">
    <location>
        <begin position="196"/>
        <end position="298"/>
    </location>
</feature>
<dbReference type="InterPro" id="IPR009057">
    <property type="entry name" value="Homeodomain-like_sf"/>
</dbReference>
<gene>
    <name evidence="5" type="ORF">CUC44_11825</name>
</gene>
<dbReference type="Gene3D" id="1.10.10.60">
    <property type="entry name" value="Homeodomain-like"/>
    <property type="match status" value="2"/>
</dbReference>
<comment type="caution">
    <text evidence="5">The sequence shown here is derived from an EMBL/GenBank/DDBJ whole genome shotgun (WGS) entry which is preliminary data.</text>
</comment>
<dbReference type="SUPFAM" id="SSF51182">
    <property type="entry name" value="RmlC-like cupins"/>
    <property type="match status" value="1"/>
</dbReference>
<dbReference type="PANTHER" id="PTHR46796:SF7">
    <property type="entry name" value="ARAC FAMILY TRANSCRIPTIONAL REGULATOR"/>
    <property type="match status" value="1"/>
</dbReference>
<evidence type="ECO:0000256" key="2">
    <source>
        <dbReference type="ARBA" id="ARBA00023125"/>
    </source>
</evidence>
<dbReference type="PRINTS" id="PR00032">
    <property type="entry name" value="HTHARAC"/>
</dbReference>
<keyword evidence="2" id="KW-0238">DNA-binding</keyword>
<evidence type="ECO:0000313" key="6">
    <source>
        <dbReference type="Proteomes" id="UP000232060"/>
    </source>
</evidence>
<dbReference type="Proteomes" id="UP000232060">
    <property type="component" value="Unassembled WGS sequence"/>
</dbReference>
<dbReference type="GO" id="GO:0043565">
    <property type="term" value="F:sequence-specific DNA binding"/>
    <property type="evidence" value="ECO:0007669"/>
    <property type="project" value="InterPro"/>
</dbReference>
<dbReference type="PANTHER" id="PTHR46796">
    <property type="entry name" value="HTH-TYPE TRANSCRIPTIONAL ACTIVATOR RHAS-RELATED"/>
    <property type="match status" value="1"/>
</dbReference>
<dbReference type="SMART" id="SM00342">
    <property type="entry name" value="HTH_ARAC"/>
    <property type="match status" value="1"/>
</dbReference>
<evidence type="ECO:0000259" key="4">
    <source>
        <dbReference type="PROSITE" id="PS01124"/>
    </source>
</evidence>
<keyword evidence="3" id="KW-0804">Transcription</keyword>
<dbReference type="InterPro" id="IPR032783">
    <property type="entry name" value="AraC_lig"/>
</dbReference>
<dbReference type="Pfam" id="PF12852">
    <property type="entry name" value="Cupin_6"/>
    <property type="match status" value="1"/>
</dbReference>
<protein>
    <submittedName>
        <fullName evidence="5">AraC family transcriptional regulator</fullName>
    </submittedName>
</protein>
<dbReference type="InterPro" id="IPR014710">
    <property type="entry name" value="RmlC-like_jellyroll"/>
</dbReference>
<name>A0A2M8H8V2_9GAMM</name>
<keyword evidence="1" id="KW-0805">Transcription regulation</keyword>